<proteinExistence type="predicted"/>
<keyword evidence="6" id="KW-0560">Oxidoreductase</keyword>
<organism evidence="10 11">
    <name type="scientific">Pseudomonas syringae pv. maculicola</name>
    <dbReference type="NCBI Taxonomy" id="59511"/>
    <lineage>
        <taxon>Bacteria</taxon>
        <taxon>Pseudomonadati</taxon>
        <taxon>Pseudomonadota</taxon>
        <taxon>Gammaproteobacteria</taxon>
        <taxon>Pseudomonadales</taxon>
        <taxon>Pseudomonadaceae</taxon>
        <taxon>Pseudomonas</taxon>
    </lineage>
</organism>
<dbReference type="EMBL" id="RBNL01001728">
    <property type="protein sequence ID" value="RML86444.1"/>
    <property type="molecule type" value="Genomic_DNA"/>
</dbReference>
<evidence type="ECO:0000256" key="1">
    <source>
        <dbReference type="ARBA" id="ARBA00001974"/>
    </source>
</evidence>
<dbReference type="GO" id="GO:0016491">
    <property type="term" value="F:oxidoreductase activity"/>
    <property type="evidence" value="ECO:0007669"/>
    <property type="project" value="UniProtKB-KW"/>
</dbReference>
<dbReference type="Proteomes" id="UP000282378">
    <property type="component" value="Unassembled WGS sequence"/>
</dbReference>
<evidence type="ECO:0000256" key="5">
    <source>
        <dbReference type="ARBA" id="ARBA00022827"/>
    </source>
</evidence>
<feature type="domain" description="FAD-binding FR-type" evidence="9">
    <location>
        <begin position="16"/>
        <end position="119"/>
    </location>
</feature>
<keyword evidence="3" id="KW-0001">2Fe-2S</keyword>
<evidence type="ECO:0000256" key="2">
    <source>
        <dbReference type="ARBA" id="ARBA00022630"/>
    </source>
</evidence>
<dbReference type="InterPro" id="IPR008333">
    <property type="entry name" value="Cbr1-like_FAD-bd_dom"/>
</dbReference>
<dbReference type="Gene3D" id="2.40.30.10">
    <property type="entry name" value="Translation factors"/>
    <property type="match status" value="1"/>
</dbReference>
<dbReference type="GO" id="GO:0051537">
    <property type="term" value="F:2 iron, 2 sulfur cluster binding"/>
    <property type="evidence" value="ECO:0007669"/>
    <property type="project" value="UniProtKB-KW"/>
</dbReference>
<dbReference type="SUPFAM" id="SSF63380">
    <property type="entry name" value="Riboflavin synthase domain-like"/>
    <property type="match status" value="1"/>
</dbReference>
<comment type="cofactor">
    <cofactor evidence="1">
        <name>FAD</name>
        <dbReference type="ChEBI" id="CHEBI:57692"/>
    </cofactor>
</comment>
<reference evidence="10 11" key="1">
    <citation type="submission" date="2018-08" db="EMBL/GenBank/DDBJ databases">
        <title>Recombination of ecologically and evolutionarily significant loci maintains genetic cohesion in the Pseudomonas syringae species complex.</title>
        <authorList>
            <person name="Dillon M."/>
            <person name="Thakur S."/>
            <person name="Almeida R.N.D."/>
            <person name="Weir B.S."/>
            <person name="Guttman D.S."/>
        </authorList>
    </citation>
    <scope>NUCLEOTIDE SEQUENCE [LARGE SCALE GENOMIC DNA]</scope>
    <source>
        <strain evidence="10 11">88_10</strain>
    </source>
</reference>
<evidence type="ECO:0000256" key="3">
    <source>
        <dbReference type="ARBA" id="ARBA00022714"/>
    </source>
</evidence>
<keyword evidence="2" id="KW-0285">Flavoprotein</keyword>
<evidence type="ECO:0000313" key="10">
    <source>
        <dbReference type="EMBL" id="RML86444.1"/>
    </source>
</evidence>
<dbReference type="InterPro" id="IPR017938">
    <property type="entry name" value="Riboflavin_synthase-like_b-brl"/>
</dbReference>
<name>A0A3M2ZDS7_PSEYM</name>
<evidence type="ECO:0000256" key="8">
    <source>
        <dbReference type="ARBA" id="ARBA00023014"/>
    </source>
</evidence>
<dbReference type="GO" id="GO:0046872">
    <property type="term" value="F:metal ion binding"/>
    <property type="evidence" value="ECO:0007669"/>
    <property type="project" value="UniProtKB-KW"/>
</dbReference>
<keyword evidence="8" id="KW-0411">Iron-sulfur</keyword>
<evidence type="ECO:0000313" key="11">
    <source>
        <dbReference type="Proteomes" id="UP000282378"/>
    </source>
</evidence>
<dbReference type="FunFam" id="2.40.30.10:FF:000087">
    <property type="entry name" value="Hybrid-cluster NAD(P)-dependent oxidoreductase"/>
    <property type="match status" value="1"/>
</dbReference>
<gene>
    <name evidence="10" type="ORF">APX70_06380</name>
</gene>
<comment type="caution">
    <text evidence="10">The sequence shown here is derived from an EMBL/GenBank/DDBJ whole genome shotgun (WGS) entry which is preliminary data.</text>
</comment>
<evidence type="ECO:0000256" key="7">
    <source>
        <dbReference type="ARBA" id="ARBA00023004"/>
    </source>
</evidence>
<accession>A0A3M2ZDS7</accession>
<evidence type="ECO:0000259" key="9">
    <source>
        <dbReference type="PROSITE" id="PS51384"/>
    </source>
</evidence>
<feature type="non-terminal residue" evidence="10">
    <location>
        <position position="119"/>
    </location>
</feature>
<evidence type="ECO:0000256" key="4">
    <source>
        <dbReference type="ARBA" id="ARBA00022723"/>
    </source>
</evidence>
<dbReference type="PANTHER" id="PTHR47354">
    <property type="entry name" value="NADH OXIDOREDUCTASE HCR"/>
    <property type="match status" value="1"/>
</dbReference>
<keyword evidence="4" id="KW-0479">Metal-binding</keyword>
<dbReference type="Pfam" id="PF00970">
    <property type="entry name" value="FAD_binding_6"/>
    <property type="match status" value="1"/>
</dbReference>
<sequence length="119" mass="13411">MSQSFLSPVTTQTWANRRHLVRVVKVIQETWDVRTFCFMADQPIMFFFKPGQFVTLELEIDGVPIMRSYTISSSPSVPYSFSITVKRVPGGKVSNYLHDTLSEGQELAVHGPVGLFNAI</sequence>
<dbReference type="PANTHER" id="PTHR47354:SF6">
    <property type="entry name" value="NADH OXIDOREDUCTASE HCR"/>
    <property type="match status" value="1"/>
</dbReference>
<dbReference type="InterPro" id="IPR017927">
    <property type="entry name" value="FAD-bd_FR_type"/>
</dbReference>
<dbReference type="PROSITE" id="PS51384">
    <property type="entry name" value="FAD_FR"/>
    <property type="match status" value="1"/>
</dbReference>
<keyword evidence="7" id="KW-0408">Iron</keyword>
<evidence type="ECO:0000256" key="6">
    <source>
        <dbReference type="ARBA" id="ARBA00023002"/>
    </source>
</evidence>
<dbReference type="AlphaFoldDB" id="A0A3M2ZDS7"/>
<dbReference type="InterPro" id="IPR050415">
    <property type="entry name" value="MRET"/>
</dbReference>
<protein>
    <submittedName>
        <fullName evidence="10">Iron-sulfur cluster-binding protein</fullName>
    </submittedName>
</protein>
<keyword evidence="5" id="KW-0274">FAD</keyword>